<evidence type="ECO:0000256" key="6">
    <source>
        <dbReference type="RuleBase" id="RU004504"/>
    </source>
</evidence>
<comment type="caution">
    <text evidence="8">The sequence shown here is derived from an EMBL/GenBank/DDBJ whole genome shotgun (WGS) entry which is preliminary data.</text>
</comment>
<dbReference type="PIRSF" id="PIRSF005572">
    <property type="entry name" value="NifS"/>
    <property type="match status" value="1"/>
</dbReference>
<gene>
    <name evidence="8" type="ORF">E7215_01320</name>
</gene>
<dbReference type="InterPro" id="IPR000192">
    <property type="entry name" value="Aminotrans_V_dom"/>
</dbReference>
<name>A0A927W7T5_9CLOT</name>
<keyword evidence="8" id="KW-0808">Transferase</keyword>
<dbReference type="InterPro" id="IPR010969">
    <property type="entry name" value="Cys_dSase-rel_unknwn_funct"/>
</dbReference>
<dbReference type="Gene3D" id="3.90.1150.10">
    <property type="entry name" value="Aspartate Aminotransferase, domain 1"/>
    <property type="match status" value="1"/>
</dbReference>
<dbReference type="PANTHER" id="PTHR43586:SF4">
    <property type="entry name" value="ISOPENICILLIN N EPIMERASE"/>
    <property type="match status" value="1"/>
</dbReference>
<evidence type="ECO:0000313" key="8">
    <source>
        <dbReference type="EMBL" id="MBE6058803.1"/>
    </source>
</evidence>
<organism evidence="8 9">
    <name type="scientific">Clostridium sulfidigenes</name>
    <dbReference type="NCBI Taxonomy" id="318464"/>
    <lineage>
        <taxon>Bacteria</taxon>
        <taxon>Bacillati</taxon>
        <taxon>Bacillota</taxon>
        <taxon>Clostridia</taxon>
        <taxon>Eubacteriales</taxon>
        <taxon>Clostridiaceae</taxon>
        <taxon>Clostridium</taxon>
    </lineage>
</organism>
<evidence type="ECO:0000256" key="3">
    <source>
        <dbReference type="ARBA" id="ARBA00012239"/>
    </source>
</evidence>
<proteinExistence type="inferred from homology"/>
<keyword evidence="4" id="KW-0663">Pyridoxal phosphate</keyword>
<evidence type="ECO:0000256" key="4">
    <source>
        <dbReference type="ARBA" id="ARBA00022898"/>
    </source>
</evidence>
<dbReference type="InterPro" id="IPR015421">
    <property type="entry name" value="PyrdxlP-dep_Trfase_major"/>
</dbReference>
<reference evidence="8" key="1">
    <citation type="submission" date="2019-04" db="EMBL/GenBank/DDBJ databases">
        <title>Evolution of Biomass-Degrading Anaerobic Consortia Revealed by Metagenomics.</title>
        <authorList>
            <person name="Peng X."/>
        </authorList>
    </citation>
    <scope>NUCLEOTIDE SEQUENCE</scope>
    <source>
        <strain evidence="8">SIG254</strain>
    </source>
</reference>
<dbReference type="AlphaFoldDB" id="A0A927W7T5"/>
<keyword evidence="8" id="KW-0032">Aminotransferase</keyword>
<dbReference type="Pfam" id="PF00266">
    <property type="entry name" value="Aminotran_5"/>
    <property type="match status" value="1"/>
</dbReference>
<dbReference type="PROSITE" id="PS00595">
    <property type="entry name" value="AA_TRANSFER_CLASS_5"/>
    <property type="match status" value="1"/>
</dbReference>
<dbReference type="InterPro" id="IPR015424">
    <property type="entry name" value="PyrdxlP-dep_Trfase"/>
</dbReference>
<dbReference type="InterPro" id="IPR015422">
    <property type="entry name" value="PyrdxlP-dep_Trfase_small"/>
</dbReference>
<feature type="domain" description="Aminotransferase class V" evidence="7">
    <location>
        <begin position="2"/>
        <end position="370"/>
    </location>
</feature>
<dbReference type="EC" id="2.8.1.7" evidence="3"/>
<dbReference type="EMBL" id="SVCM01000016">
    <property type="protein sequence ID" value="MBE6058803.1"/>
    <property type="molecule type" value="Genomic_DNA"/>
</dbReference>
<dbReference type="InterPro" id="IPR016454">
    <property type="entry name" value="Cysteine_dSase"/>
</dbReference>
<dbReference type="InterPro" id="IPR020578">
    <property type="entry name" value="Aminotrans_V_PyrdxlP_BS"/>
</dbReference>
<dbReference type="PANTHER" id="PTHR43586">
    <property type="entry name" value="CYSTEINE DESULFURASE"/>
    <property type="match status" value="1"/>
</dbReference>
<protein>
    <recommendedName>
        <fullName evidence="3">cysteine desulfurase</fullName>
        <ecNumber evidence="3">2.8.1.7</ecNumber>
    </recommendedName>
</protein>
<evidence type="ECO:0000256" key="2">
    <source>
        <dbReference type="ARBA" id="ARBA00010447"/>
    </source>
</evidence>
<evidence type="ECO:0000259" key="7">
    <source>
        <dbReference type="Pfam" id="PF00266"/>
    </source>
</evidence>
<evidence type="ECO:0000256" key="1">
    <source>
        <dbReference type="ARBA" id="ARBA00001933"/>
    </source>
</evidence>
<comment type="catalytic activity">
    <reaction evidence="5">
        <text>(sulfur carrier)-H + L-cysteine = (sulfur carrier)-SH + L-alanine</text>
        <dbReference type="Rhea" id="RHEA:43892"/>
        <dbReference type="Rhea" id="RHEA-COMP:14737"/>
        <dbReference type="Rhea" id="RHEA-COMP:14739"/>
        <dbReference type="ChEBI" id="CHEBI:29917"/>
        <dbReference type="ChEBI" id="CHEBI:35235"/>
        <dbReference type="ChEBI" id="CHEBI:57972"/>
        <dbReference type="ChEBI" id="CHEBI:64428"/>
        <dbReference type="EC" id="2.8.1.7"/>
    </reaction>
</comment>
<dbReference type="GO" id="GO:0031071">
    <property type="term" value="F:cysteine desulfurase activity"/>
    <property type="evidence" value="ECO:0007669"/>
    <property type="project" value="UniProtKB-EC"/>
</dbReference>
<evidence type="ECO:0000313" key="9">
    <source>
        <dbReference type="Proteomes" id="UP000768462"/>
    </source>
</evidence>
<dbReference type="GO" id="GO:0008483">
    <property type="term" value="F:transaminase activity"/>
    <property type="evidence" value="ECO:0007669"/>
    <property type="project" value="UniProtKB-KW"/>
</dbReference>
<dbReference type="Gene3D" id="3.40.640.10">
    <property type="entry name" value="Type I PLP-dependent aspartate aminotransferase-like (Major domain)"/>
    <property type="match status" value="1"/>
</dbReference>
<comment type="cofactor">
    <cofactor evidence="1 6">
        <name>pyridoxal 5'-phosphate</name>
        <dbReference type="ChEBI" id="CHEBI:597326"/>
    </cofactor>
</comment>
<sequence>MIYFDNGSTSFPKAPNVGKAMVEMIEKGAFNINRGGYEGAYDLEGIVYDARELICELFKFPKSSNVIFTPSITYSLNFFIKGYLKPGDHVIVSSMEHNAVMRPLVQMEKLGVEFDIAEGDREGNVTAEAFEALIKENTKAIITIHGSNVCGTIIPIEKIGQLCKKNNIVFVVDAAQTAGVLDIDMEGYNIDFLAFTGHKSLLGPQGIGGFIVRDELASKISPVIAGGTGSISDSEEPPMFLPDRFECGTLNLPGIIGLYTALKYIKSVGTDRIKEKELSLTDYFIEEVKKFNNIEIIGKKNMENRLGIVSLDFKAMDNAQVAFLLDSLYGISTRVGLHCAPRAHKTLGTYPQGTVRFSFSHKNTKDEIDACINALRNIV</sequence>
<dbReference type="NCBIfam" id="TIGR01977">
    <property type="entry name" value="am_tr_V_EF2568"/>
    <property type="match status" value="1"/>
</dbReference>
<evidence type="ECO:0000256" key="5">
    <source>
        <dbReference type="ARBA" id="ARBA00050776"/>
    </source>
</evidence>
<accession>A0A927W7T5</accession>
<dbReference type="SUPFAM" id="SSF53383">
    <property type="entry name" value="PLP-dependent transferases"/>
    <property type="match status" value="1"/>
</dbReference>
<dbReference type="Proteomes" id="UP000768462">
    <property type="component" value="Unassembled WGS sequence"/>
</dbReference>
<comment type="similarity">
    <text evidence="2">Belongs to the class-V pyridoxal-phosphate-dependent aminotransferase family. Csd subfamily.</text>
</comment>